<reference evidence="2" key="1">
    <citation type="submission" date="2014-09" db="EMBL/GenBank/DDBJ databases">
        <authorList>
            <person name="Magalhaes I.L.F."/>
            <person name="Oliveira U."/>
            <person name="Santos F.R."/>
            <person name="Vidigal T.H.D.A."/>
            <person name="Brescovit A.D."/>
            <person name="Santos A.J."/>
        </authorList>
    </citation>
    <scope>NUCLEOTIDE SEQUENCE</scope>
    <source>
        <tissue evidence="2">Shoot tissue taken approximately 20 cm above the soil surface</tissue>
    </source>
</reference>
<sequence length="22" mass="2496">MIWPPEKQSDHSAESLQQSPSL</sequence>
<dbReference type="EMBL" id="GBRH01251999">
    <property type="protein sequence ID" value="JAD45896.1"/>
    <property type="molecule type" value="Transcribed_RNA"/>
</dbReference>
<reference evidence="2" key="2">
    <citation type="journal article" date="2015" name="Data Brief">
        <title>Shoot transcriptome of the giant reed, Arundo donax.</title>
        <authorList>
            <person name="Barrero R.A."/>
            <person name="Guerrero F.D."/>
            <person name="Moolhuijzen P."/>
            <person name="Goolsby J.A."/>
            <person name="Tidwell J."/>
            <person name="Bellgard S.E."/>
            <person name="Bellgard M.I."/>
        </authorList>
    </citation>
    <scope>NUCLEOTIDE SEQUENCE</scope>
    <source>
        <tissue evidence="2">Shoot tissue taken approximately 20 cm above the soil surface</tissue>
    </source>
</reference>
<evidence type="ECO:0000313" key="2">
    <source>
        <dbReference type="EMBL" id="JAD45896.1"/>
    </source>
</evidence>
<organism evidence="2">
    <name type="scientific">Arundo donax</name>
    <name type="common">Giant reed</name>
    <name type="synonym">Donax arundinaceus</name>
    <dbReference type="NCBI Taxonomy" id="35708"/>
    <lineage>
        <taxon>Eukaryota</taxon>
        <taxon>Viridiplantae</taxon>
        <taxon>Streptophyta</taxon>
        <taxon>Embryophyta</taxon>
        <taxon>Tracheophyta</taxon>
        <taxon>Spermatophyta</taxon>
        <taxon>Magnoliopsida</taxon>
        <taxon>Liliopsida</taxon>
        <taxon>Poales</taxon>
        <taxon>Poaceae</taxon>
        <taxon>PACMAD clade</taxon>
        <taxon>Arundinoideae</taxon>
        <taxon>Arundineae</taxon>
        <taxon>Arundo</taxon>
    </lineage>
</organism>
<protein>
    <submittedName>
        <fullName evidence="2">Uncharacterized protein</fullName>
    </submittedName>
</protein>
<name>A0A0A9A476_ARUDO</name>
<feature type="region of interest" description="Disordered" evidence="1">
    <location>
        <begin position="1"/>
        <end position="22"/>
    </location>
</feature>
<accession>A0A0A9A476</accession>
<dbReference type="AlphaFoldDB" id="A0A0A9A476"/>
<evidence type="ECO:0000256" key="1">
    <source>
        <dbReference type="SAM" id="MobiDB-lite"/>
    </source>
</evidence>
<proteinExistence type="predicted"/>